<protein>
    <submittedName>
        <fullName evidence="1">Uncharacterized protein</fullName>
    </submittedName>
</protein>
<sequence length="79" mass="9404">MKKKCRSKFHKSEYLSDDSIFLSAYEILSDVQQMDLNFVSMRDLISKIEQLYQKKELVDKKQDKILSIFKSHGRTQKSQ</sequence>
<dbReference type="EMBL" id="BPLR01018607">
    <property type="protein sequence ID" value="GIZ00972.1"/>
    <property type="molecule type" value="Genomic_DNA"/>
</dbReference>
<evidence type="ECO:0000313" key="2">
    <source>
        <dbReference type="Proteomes" id="UP001054945"/>
    </source>
</evidence>
<dbReference type="AlphaFoldDB" id="A0AAV4Y0X9"/>
<comment type="caution">
    <text evidence="1">The sequence shown here is derived from an EMBL/GenBank/DDBJ whole genome shotgun (WGS) entry which is preliminary data.</text>
</comment>
<name>A0AAV4Y0X9_CAEEX</name>
<evidence type="ECO:0000313" key="1">
    <source>
        <dbReference type="EMBL" id="GIZ00972.1"/>
    </source>
</evidence>
<dbReference type="Proteomes" id="UP001054945">
    <property type="component" value="Unassembled WGS sequence"/>
</dbReference>
<gene>
    <name evidence="1" type="ORF">CEXT_796501</name>
</gene>
<accession>A0AAV4Y0X9</accession>
<organism evidence="1 2">
    <name type="scientific">Caerostris extrusa</name>
    <name type="common">Bark spider</name>
    <name type="synonym">Caerostris bankana</name>
    <dbReference type="NCBI Taxonomy" id="172846"/>
    <lineage>
        <taxon>Eukaryota</taxon>
        <taxon>Metazoa</taxon>
        <taxon>Ecdysozoa</taxon>
        <taxon>Arthropoda</taxon>
        <taxon>Chelicerata</taxon>
        <taxon>Arachnida</taxon>
        <taxon>Araneae</taxon>
        <taxon>Araneomorphae</taxon>
        <taxon>Entelegynae</taxon>
        <taxon>Araneoidea</taxon>
        <taxon>Araneidae</taxon>
        <taxon>Caerostris</taxon>
    </lineage>
</organism>
<keyword evidence="2" id="KW-1185">Reference proteome</keyword>
<proteinExistence type="predicted"/>
<reference evidence="1 2" key="1">
    <citation type="submission" date="2021-06" db="EMBL/GenBank/DDBJ databases">
        <title>Caerostris extrusa draft genome.</title>
        <authorList>
            <person name="Kono N."/>
            <person name="Arakawa K."/>
        </authorList>
    </citation>
    <scope>NUCLEOTIDE SEQUENCE [LARGE SCALE GENOMIC DNA]</scope>
</reference>